<sequence>MVGVENILEIQLRERIFRLNPTSQLQTNSCVAPKPKVKEKLEIRKAKVTEIPLQHAEVTFPEDYVVFNGNEFEIKPDTIEYDVDDEDVEWLKLVNEKRAKDKLKPVSEDDLELAIDKFEKAALFQSEHRLPQVDDDEPCCICNDGEDHNTNQIIFCDMCNIAVHQECYGVPYIPAGQWLCRKCQLSPSQSVRCELCPFQNGAFKQTSDGKWVHVVCALWLSEVHFANVVFLEPVEGVANSLKRRSKLTCQVCKIKHGACLQCSKKCCVRPFHVTCAIYSEMQMEVRHTERAGYDDTIVERFAYCHQHSAKRSKLIDIGSAAFKRSVADKMKRARRALQNSSKQINNVAVPVVPSAKFEEIKAELKVERLEDLLNFWSLKRIIRCGVPLLRRLQVYHSKKQMGRRSGDGILESQMDRSDVSQWDQLFRTGKLRNNLEKLRLLVELMKKREKFKLEQLQTYRQIVESALKPVKLLLEETLERLIEKDHLLVFTQPVNEDEVPGYFNIIKKPMDFDKMRKKLKNGEYKRVADMKADFDLMMANCETFNRNNDHYLRYGQIIKSLGVKVLRDAEGEESLTGSPRLLSELPFLFPECAKNEEIQVINRVNNIAADLTNSKPIGRHSSPKQNSNLLERRSSTVSIKTGRKAINGLKRGRDPNQSRIVDYFKPVKTPRSPASPASPPHKRTKPASPVKGNKVIRSRNNYFTETSSDTAGMSTDEDIGGMRSRLRRRDQSGRHSENDSDAVNAPDFLHNDIVWAPLGREKMVGRVIKRALVEFEEDKEIRDKIKQMKATTADSKVLVLFFDMNNTVQYVDFTDLNHCDVKKLPVTDSAQLGAAFTRAKEHWSKTISD</sequence>
<dbReference type="Proteomes" id="UP000614601">
    <property type="component" value="Unassembled WGS sequence"/>
</dbReference>
<keyword evidence="4" id="KW-0862">Zinc</keyword>
<dbReference type="InterPro" id="IPR001487">
    <property type="entry name" value="Bromodomain"/>
</dbReference>
<comment type="caution">
    <text evidence="12">The sequence shown here is derived from an EMBL/GenBank/DDBJ whole genome shotgun (WGS) entry which is preliminary data.</text>
</comment>
<evidence type="ECO:0000259" key="9">
    <source>
        <dbReference type="PROSITE" id="PS50014"/>
    </source>
</evidence>
<dbReference type="Pfam" id="PF13831">
    <property type="entry name" value="PHD_2"/>
    <property type="match status" value="1"/>
</dbReference>
<evidence type="ECO:0000256" key="4">
    <source>
        <dbReference type="ARBA" id="ARBA00022833"/>
    </source>
</evidence>
<evidence type="ECO:0000259" key="11">
    <source>
        <dbReference type="PROSITE" id="PS51805"/>
    </source>
</evidence>
<dbReference type="PROSITE" id="PS50016">
    <property type="entry name" value="ZF_PHD_2"/>
    <property type="match status" value="1"/>
</dbReference>
<gene>
    <name evidence="12" type="ORF">BOKJ2_LOCUS7718</name>
</gene>
<organism evidence="12 13">
    <name type="scientific">Bursaphelenchus okinawaensis</name>
    <dbReference type="NCBI Taxonomy" id="465554"/>
    <lineage>
        <taxon>Eukaryota</taxon>
        <taxon>Metazoa</taxon>
        <taxon>Ecdysozoa</taxon>
        <taxon>Nematoda</taxon>
        <taxon>Chromadorea</taxon>
        <taxon>Rhabditida</taxon>
        <taxon>Tylenchina</taxon>
        <taxon>Tylenchomorpha</taxon>
        <taxon>Aphelenchoidea</taxon>
        <taxon>Aphelenchoididae</taxon>
        <taxon>Bursaphelenchus</taxon>
    </lineage>
</organism>
<dbReference type="Pfam" id="PF13832">
    <property type="entry name" value="zf-HC5HC2H_2"/>
    <property type="match status" value="1"/>
</dbReference>
<dbReference type="CDD" id="cd15572">
    <property type="entry name" value="PHD_BRPF"/>
    <property type="match status" value="1"/>
</dbReference>
<dbReference type="InterPro" id="IPR036427">
    <property type="entry name" value="Bromodomain-like_sf"/>
</dbReference>
<name>A0A811KS98_9BILA</name>
<dbReference type="GO" id="GO:0006357">
    <property type="term" value="P:regulation of transcription by RNA polymerase II"/>
    <property type="evidence" value="ECO:0007669"/>
    <property type="project" value="TreeGrafter"/>
</dbReference>
<feature type="region of interest" description="Disordered" evidence="8">
    <location>
        <begin position="664"/>
        <end position="743"/>
    </location>
</feature>
<dbReference type="SMART" id="SM00297">
    <property type="entry name" value="BROMO"/>
    <property type="match status" value="1"/>
</dbReference>
<keyword evidence="13" id="KW-1185">Reference proteome</keyword>
<dbReference type="SUPFAM" id="SSF57903">
    <property type="entry name" value="FYVE/PHD zinc finger"/>
    <property type="match status" value="1"/>
</dbReference>
<dbReference type="InterPro" id="IPR013083">
    <property type="entry name" value="Znf_RING/FYVE/PHD"/>
</dbReference>
<dbReference type="Pfam" id="PF10513">
    <property type="entry name" value="EPL1"/>
    <property type="match status" value="1"/>
</dbReference>
<evidence type="ECO:0000256" key="6">
    <source>
        <dbReference type="PROSITE-ProRule" id="PRU00035"/>
    </source>
</evidence>
<protein>
    <submittedName>
        <fullName evidence="12">Uncharacterized protein</fullName>
    </submittedName>
</protein>
<proteinExistence type="predicted"/>
<feature type="compositionally biased region" description="Polar residues" evidence="8">
    <location>
        <begin position="623"/>
        <end position="637"/>
    </location>
</feature>
<evidence type="ECO:0000256" key="8">
    <source>
        <dbReference type="SAM" id="MobiDB-lite"/>
    </source>
</evidence>
<dbReference type="PROSITE" id="PS01359">
    <property type="entry name" value="ZF_PHD_1"/>
    <property type="match status" value="1"/>
</dbReference>
<dbReference type="InterPro" id="IPR011011">
    <property type="entry name" value="Znf_FYVE_PHD"/>
</dbReference>
<accession>A0A811KS98</accession>
<dbReference type="InterPro" id="IPR034732">
    <property type="entry name" value="EPHD"/>
</dbReference>
<dbReference type="InterPro" id="IPR001965">
    <property type="entry name" value="Znf_PHD"/>
</dbReference>
<keyword evidence="3 7" id="KW-0863">Zinc-finger</keyword>
<feature type="domain" description="Bromo" evidence="9">
    <location>
        <begin position="490"/>
        <end position="552"/>
    </location>
</feature>
<feature type="domain" description="PHD-type" evidence="11">
    <location>
        <begin position="190"/>
        <end position="308"/>
    </location>
</feature>
<dbReference type="InterPro" id="IPR019542">
    <property type="entry name" value="Enhancer_polycomb-like_N"/>
</dbReference>
<feature type="domain" description="PHD-type" evidence="10">
    <location>
        <begin position="136"/>
        <end position="186"/>
    </location>
</feature>
<dbReference type="Proteomes" id="UP000783686">
    <property type="component" value="Unassembled WGS sequence"/>
</dbReference>
<dbReference type="PROSITE" id="PS50014">
    <property type="entry name" value="BROMODOMAIN_2"/>
    <property type="match status" value="1"/>
</dbReference>
<evidence type="ECO:0000256" key="2">
    <source>
        <dbReference type="ARBA" id="ARBA00022737"/>
    </source>
</evidence>
<dbReference type="InterPro" id="IPR050701">
    <property type="entry name" value="Histone_Mod_Regulator"/>
</dbReference>
<keyword evidence="1" id="KW-0479">Metal-binding</keyword>
<dbReference type="EMBL" id="CAJFDH010000004">
    <property type="protein sequence ID" value="CAD5218508.1"/>
    <property type="molecule type" value="Genomic_DNA"/>
</dbReference>
<dbReference type="Gene3D" id="3.30.40.10">
    <property type="entry name" value="Zinc/RING finger domain, C3HC4 (zinc finger)"/>
    <property type="match status" value="2"/>
</dbReference>
<feature type="region of interest" description="Disordered" evidence="8">
    <location>
        <begin position="613"/>
        <end position="637"/>
    </location>
</feature>
<feature type="compositionally biased region" description="Basic and acidic residues" evidence="8">
    <location>
        <begin position="729"/>
        <end position="738"/>
    </location>
</feature>
<dbReference type="SMART" id="SM00249">
    <property type="entry name" value="PHD"/>
    <property type="match status" value="2"/>
</dbReference>
<evidence type="ECO:0000259" key="10">
    <source>
        <dbReference type="PROSITE" id="PS50016"/>
    </source>
</evidence>
<dbReference type="GO" id="GO:0008270">
    <property type="term" value="F:zinc ion binding"/>
    <property type="evidence" value="ECO:0007669"/>
    <property type="project" value="UniProtKB-KW"/>
</dbReference>
<dbReference type="PANTHER" id="PTHR13793:SF107">
    <property type="entry name" value="BROMODOMAIN-CONTAINING PROTEIN HOMOLOG"/>
    <property type="match status" value="1"/>
</dbReference>
<evidence type="ECO:0000256" key="7">
    <source>
        <dbReference type="PROSITE-ProRule" id="PRU00146"/>
    </source>
</evidence>
<dbReference type="SUPFAM" id="SSF47370">
    <property type="entry name" value="Bromodomain"/>
    <property type="match status" value="1"/>
</dbReference>
<dbReference type="FunFam" id="3.30.40.10:FF:000008">
    <property type="entry name" value="Bromodomain containing 1, isoform CRA_a"/>
    <property type="match status" value="1"/>
</dbReference>
<dbReference type="InterPro" id="IPR019786">
    <property type="entry name" value="Zinc_finger_PHD-type_CS"/>
</dbReference>
<dbReference type="Pfam" id="PF00439">
    <property type="entry name" value="Bromodomain"/>
    <property type="match status" value="1"/>
</dbReference>
<dbReference type="PRINTS" id="PR00503">
    <property type="entry name" value="BROMODOMAIN"/>
</dbReference>
<dbReference type="InterPro" id="IPR019787">
    <property type="entry name" value="Znf_PHD-finger"/>
</dbReference>
<evidence type="ECO:0000256" key="1">
    <source>
        <dbReference type="ARBA" id="ARBA00022723"/>
    </source>
</evidence>
<feature type="compositionally biased region" description="Polar residues" evidence="8">
    <location>
        <begin position="698"/>
        <end position="713"/>
    </location>
</feature>
<dbReference type="PANTHER" id="PTHR13793">
    <property type="entry name" value="PHD FINGER PROTEINS"/>
    <property type="match status" value="1"/>
</dbReference>
<evidence type="ECO:0000313" key="12">
    <source>
        <dbReference type="EMBL" id="CAD5218508.1"/>
    </source>
</evidence>
<dbReference type="Gene3D" id="1.20.920.10">
    <property type="entry name" value="Bromodomain-like"/>
    <property type="match status" value="1"/>
</dbReference>
<dbReference type="AlphaFoldDB" id="A0A811KS98"/>
<keyword evidence="2" id="KW-0677">Repeat</keyword>
<evidence type="ECO:0000313" key="13">
    <source>
        <dbReference type="Proteomes" id="UP000614601"/>
    </source>
</evidence>
<dbReference type="EMBL" id="CAJFCW020000004">
    <property type="protein sequence ID" value="CAG9110769.1"/>
    <property type="molecule type" value="Genomic_DNA"/>
</dbReference>
<evidence type="ECO:0000256" key="5">
    <source>
        <dbReference type="ARBA" id="ARBA00023117"/>
    </source>
</evidence>
<dbReference type="OrthoDB" id="20839at2759"/>
<evidence type="ECO:0000256" key="3">
    <source>
        <dbReference type="ARBA" id="ARBA00022771"/>
    </source>
</evidence>
<keyword evidence="5 6" id="KW-0103">Bromodomain</keyword>
<dbReference type="PROSITE" id="PS51805">
    <property type="entry name" value="EPHD"/>
    <property type="match status" value="1"/>
</dbReference>
<reference evidence="12" key="1">
    <citation type="submission" date="2020-09" db="EMBL/GenBank/DDBJ databases">
        <authorList>
            <person name="Kikuchi T."/>
        </authorList>
    </citation>
    <scope>NUCLEOTIDE SEQUENCE</scope>
    <source>
        <strain evidence="12">SH1</strain>
    </source>
</reference>